<feature type="transmembrane region" description="Helical" evidence="5">
    <location>
        <begin position="30"/>
        <end position="46"/>
    </location>
</feature>
<feature type="transmembrane region" description="Helical" evidence="5">
    <location>
        <begin position="98"/>
        <end position="126"/>
    </location>
</feature>
<dbReference type="PANTHER" id="PTHR37306:SF1">
    <property type="entry name" value="COLICIN V PRODUCTION PROTEIN"/>
    <property type="match status" value="1"/>
</dbReference>
<keyword evidence="4 5" id="KW-0472">Membrane</keyword>
<evidence type="ECO:0000256" key="3">
    <source>
        <dbReference type="ARBA" id="ARBA00022989"/>
    </source>
</evidence>
<evidence type="ECO:0000313" key="6">
    <source>
        <dbReference type="EMBL" id="UWX05591.1"/>
    </source>
</evidence>
<name>A0ABY5Y0J6_9BACT</name>
<protein>
    <submittedName>
        <fullName evidence="6">CvpA family protein</fullName>
    </submittedName>
</protein>
<dbReference type="Proteomes" id="UP001058120">
    <property type="component" value="Chromosome"/>
</dbReference>
<keyword evidence="3 5" id="KW-1133">Transmembrane helix</keyword>
<dbReference type="Pfam" id="PF02674">
    <property type="entry name" value="Colicin_V"/>
    <property type="match status" value="1"/>
</dbReference>
<dbReference type="EMBL" id="CP065938">
    <property type="protein sequence ID" value="UWX05591.1"/>
    <property type="molecule type" value="Genomic_DNA"/>
</dbReference>
<feature type="transmembrane region" description="Helical" evidence="5">
    <location>
        <begin position="66"/>
        <end position="86"/>
    </location>
</feature>
<dbReference type="InterPro" id="IPR003825">
    <property type="entry name" value="Colicin-V_CvpA"/>
</dbReference>
<keyword evidence="7" id="KW-1185">Reference proteome</keyword>
<accession>A0ABY5Y0J6</accession>
<dbReference type="PANTHER" id="PTHR37306">
    <property type="entry name" value="COLICIN V PRODUCTION PROTEIN"/>
    <property type="match status" value="1"/>
</dbReference>
<dbReference type="RefSeq" id="WP_334315176.1">
    <property type="nucleotide sequence ID" value="NZ_CP065938.1"/>
</dbReference>
<comment type="subcellular location">
    <subcellularLocation>
        <location evidence="1">Membrane</location>
        <topology evidence="1">Multi-pass membrane protein</topology>
    </subcellularLocation>
</comment>
<keyword evidence="2 5" id="KW-0812">Transmembrane</keyword>
<feature type="transmembrane region" description="Helical" evidence="5">
    <location>
        <begin position="6"/>
        <end position="23"/>
    </location>
</feature>
<gene>
    <name evidence="6" type="ORF">JBF11_09115</name>
</gene>
<evidence type="ECO:0000256" key="5">
    <source>
        <dbReference type="SAM" id="Phobius"/>
    </source>
</evidence>
<evidence type="ECO:0000256" key="4">
    <source>
        <dbReference type="ARBA" id="ARBA00023136"/>
    </source>
</evidence>
<evidence type="ECO:0000256" key="2">
    <source>
        <dbReference type="ARBA" id="ARBA00022692"/>
    </source>
</evidence>
<proteinExistence type="predicted"/>
<reference evidence="6" key="1">
    <citation type="submission" date="2020-12" db="EMBL/GenBank/DDBJ databases">
        <title>Taurinivorans muris gen. nov., sp. nov., fundamental and realized metabolic niche of a ubiquitous sulfidogenic bacterium in the murine intestine.</title>
        <authorList>
            <person name="Ye H."/>
            <person name="Hanson B.T."/>
            <person name="Loy A."/>
        </authorList>
    </citation>
    <scope>NUCLEOTIDE SEQUENCE</scope>
    <source>
        <strain evidence="6">LT0009</strain>
    </source>
</reference>
<sequence length="165" mass="18360">MAINYFDLFVIIVFAFFFIKGAFSGFFEEVSGIVAIVLSVVLLRMYGQSVAGFIGNYSESSLNYPFAIVIIVVGSFLVVSLIVKVLSKIMQITFTGWINRLLGAVFGLVKAVFLTGIVAFVLSWFLRDDPLVSNSATIPYLLDIMGKITDYVFGNYEIMGMKIWK</sequence>
<organism evidence="6 7">
    <name type="scientific">Taurinivorans muris</name>
    <dbReference type="NCBI Taxonomy" id="2787751"/>
    <lineage>
        <taxon>Bacteria</taxon>
        <taxon>Pseudomonadati</taxon>
        <taxon>Thermodesulfobacteriota</taxon>
        <taxon>Desulfovibrionia</taxon>
        <taxon>Desulfovibrionales</taxon>
        <taxon>Desulfovibrionaceae</taxon>
        <taxon>Taurinivorans</taxon>
    </lineage>
</organism>
<evidence type="ECO:0000313" key="7">
    <source>
        <dbReference type="Proteomes" id="UP001058120"/>
    </source>
</evidence>
<evidence type="ECO:0000256" key="1">
    <source>
        <dbReference type="ARBA" id="ARBA00004141"/>
    </source>
</evidence>